<feature type="transmembrane region" description="Helical" evidence="2">
    <location>
        <begin position="49"/>
        <end position="73"/>
    </location>
</feature>
<keyword evidence="4" id="KW-1185">Reference proteome</keyword>
<accession>A0ABX7PK67</accession>
<keyword evidence="2" id="KW-0812">Transmembrane</keyword>
<dbReference type="InterPro" id="IPR021454">
    <property type="entry name" value="DUF3105"/>
</dbReference>
<evidence type="ECO:0000313" key="4">
    <source>
        <dbReference type="Proteomes" id="UP000662818"/>
    </source>
</evidence>
<evidence type="ECO:0000256" key="1">
    <source>
        <dbReference type="SAM" id="MobiDB-lite"/>
    </source>
</evidence>
<organism evidence="3 4">
    <name type="scientific">Nocardioides aromaticivorans</name>
    <dbReference type="NCBI Taxonomy" id="200618"/>
    <lineage>
        <taxon>Bacteria</taxon>
        <taxon>Bacillati</taxon>
        <taxon>Actinomycetota</taxon>
        <taxon>Actinomycetes</taxon>
        <taxon>Propionibacteriales</taxon>
        <taxon>Nocardioidaceae</taxon>
        <taxon>Nocardioides</taxon>
    </lineage>
</organism>
<dbReference type="RefSeq" id="WP_207010571.1">
    <property type="nucleotide sequence ID" value="NZ_CP022295.1"/>
</dbReference>
<reference evidence="3 4" key="1">
    <citation type="submission" date="2017-06" db="EMBL/GenBank/DDBJ databases">
        <title>Complete Genome Sequence of the Soil Carbazole-Degrading Bacterium Nocardioides aromaticivorans IC177.</title>
        <authorList>
            <person name="Vejarano F."/>
            <person name="Suzuki-Minakuchi C."/>
            <person name="Ohtsubo Y."/>
            <person name="Tsuda M."/>
            <person name="Okada K."/>
            <person name="Nojiri H."/>
        </authorList>
    </citation>
    <scope>NUCLEOTIDE SEQUENCE [LARGE SCALE GENOMIC DNA]</scope>
    <source>
        <strain evidence="3 4">IC177</strain>
    </source>
</reference>
<sequence>MTQPPPPPPYGPPPYGPPPQGPPPAYPPIAHPPGPFPAPFSPPPRRSRVLPVVLAVVVAIALVAAAVLVPLLLSGDDDGATAGDGDDEDISSVDTSDLAAVRTYDDLTYQHLPLGEDHDYPQSPAVGGDHAPVWIECGAYDEPLPEVGAVHDLEHGSTWITYRPDDVDGDGVDRLEEQLPANGLLSPYPDQAAPVVITVWGRQLDLTGPEDPRIALFIAEYGAGSTAPEPYASCNGGVDPAELADLTGRADPVA</sequence>
<gene>
    <name evidence="3" type="ORF">CFH99_11380</name>
</gene>
<dbReference type="Proteomes" id="UP000662818">
    <property type="component" value="Chromosome"/>
</dbReference>
<feature type="region of interest" description="Disordered" evidence="1">
    <location>
        <begin position="1"/>
        <end position="40"/>
    </location>
</feature>
<dbReference type="EMBL" id="CP022295">
    <property type="protein sequence ID" value="QSR26229.1"/>
    <property type="molecule type" value="Genomic_DNA"/>
</dbReference>
<evidence type="ECO:0000313" key="3">
    <source>
        <dbReference type="EMBL" id="QSR26229.1"/>
    </source>
</evidence>
<keyword evidence="2" id="KW-1133">Transmembrane helix</keyword>
<protein>
    <recommendedName>
        <fullName evidence="5">DUF3105 domain-containing protein</fullName>
    </recommendedName>
</protein>
<proteinExistence type="predicted"/>
<evidence type="ECO:0008006" key="5">
    <source>
        <dbReference type="Google" id="ProtNLM"/>
    </source>
</evidence>
<name>A0ABX7PK67_9ACTN</name>
<dbReference type="Pfam" id="PF11303">
    <property type="entry name" value="DUF3105"/>
    <property type="match status" value="1"/>
</dbReference>
<evidence type="ECO:0000256" key="2">
    <source>
        <dbReference type="SAM" id="Phobius"/>
    </source>
</evidence>
<keyword evidence="2" id="KW-0472">Membrane</keyword>